<dbReference type="RefSeq" id="WP_066766474.1">
    <property type="nucleotide sequence ID" value="NZ_CP013244.1"/>
</dbReference>
<dbReference type="Proteomes" id="UP000092498">
    <property type="component" value="Chromosome"/>
</dbReference>
<reference evidence="1 2" key="1">
    <citation type="submission" date="2015-11" db="EMBL/GenBank/DDBJ databases">
        <title>Whole-Genome Sequence of Candidatus Oderbacter manganicum from the National Park Lower Oder Valley, Germany.</title>
        <authorList>
            <person name="Braun B."/>
            <person name="Liere K."/>
            <person name="Szewzyk U."/>
        </authorList>
    </citation>
    <scope>NUCLEOTIDE SEQUENCE [LARGE SCALE GENOMIC DNA]</scope>
    <source>
        <strain evidence="1 2">OTSz_A_272</strain>
    </source>
</reference>
<dbReference type="AlphaFoldDB" id="A0A1B1AD06"/>
<protein>
    <recommendedName>
        <fullName evidence="3">SPOR domain-containing protein</fullName>
    </recommendedName>
</protein>
<name>A0A1B1AD06_9PROT</name>
<keyword evidence="2" id="KW-1185">Reference proteome</keyword>
<gene>
    <name evidence="1" type="ORF">ATE48_00080</name>
</gene>
<evidence type="ECO:0000313" key="1">
    <source>
        <dbReference type="EMBL" id="ANP44432.1"/>
    </source>
</evidence>
<dbReference type="EMBL" id="CP013244">
    <property type="protein sequence ID" value="ANP44432.1"/>
    <property type="molecule type" value="Genomic_DNA"/>
</dbReference>
<dbReference type="OrthoDB" id="9154890at2"/>
<sequence>MPIQGEMLKRGWGVLRLQPWHLAGVFTSSAEAENLALTLGSAYTVKYGDHAPGSSDFSFSEGTTAPTA</sequence>
<dbReference type="KEGG" id="cbot:ATE48_00080"/>
<dbReference type="InParanoid" id="A0A1B1AD06"/>
<organism evidence="1 2">
    <name type="scientific">Candidatus Viadribacter manganicus</name>
    <dbReference type="NCBI Taxonomy" id="1759059"/>
    <lineage>
        <taxon>Bacteria</taxon>
        <taxon>Pseudomonadati</taxon>
        <taxon>Pseudomonadota</taxon>
        <taxon>Alphaproteobacteria</taxon>
        <taxon>Hyphomonadales</taxon>
        <taxon>Hyphomonadaceae</taxon>
        <taxon>Candidatus Viadribacter</taxon>
    </lineage>
</organism>
<dbReference type="STRING" id="1759059.ATE48_00080"/>
<proteinExistence type="predicted"/>
<evidence type="ECO:0008006" key="3">
    <source>
        <dbReference type="Google" id="ProtNLM"/>
    </source>
</evidence>
<accession>A0A1B1AD06</accession>
<evidence type="ECO:0000313" key="2">
    <source>
        <dbReference type="Proteomes" id="UP000092498"/>
    </source>
</evidence>